<organism evidence="2">
    <name type="scientific">Neisseria gonorrhoeae</name>
    <dbReference type="NCBI Taxonomy" id="485"/>
    <lineage>
        <taxon>Bacteria</taxon>
        <taxon>Pseudomonadati</taxon>
        <taxon>Pseudomonadota</taxon>
        <taxon>Betaproteobacteria</taxon>
        <taxon>Neisseriales</taxon>
        <taxon>Neisseriaceae</taxon>
        <taxon>Neisseria</taxon>
    </lineage>
</organism>
<evidence type="ECO:0000313" key="2">
    <source>
        <dbReference type="EMBL" id="SBN09631.1"/>
    </source>
</evidence>
<comment type="caution">
    <text evidence="2">The sequence shown here is derived from an EMBL/GenBank/DDBJ whole genome shotgun (WGS) entry which is preliminary data.</text>
</comment>
<dbReference type="AlphaFoldDB" id="A0AB74EF23"/>
<accession>A0AB74EF23</accession>
<feature type="region of interest" description="Disordered" evidence="1">
    <location>
        <begin position="24"/>
        <end position="45"/>
    </location>
</feature>
<dbReference type="EMBL" id="FLKW01000013">
    <property type="protein sequence ID" value="SBN09631.1"/>
    <property type="molecule type" value="Genomic_DNA"/>
</dbReference>
<evidence type="ECO:0000256" key="1">
    <source>
        <dbReference type="SAM" id="MobiDB-lite"/>
    </source>
</evidence>
<sequence>MNKTLKRRVFRHTALYAAILMFSHTGGGGGGGGGRRRKPVNTLLS</sequence>
<reference evidence="2" key="1">
    <citation type="submission" date="2016-05" db="EMBL/GenBank/DDBJ databases">
        <authorList>
            <consortium name="Pathogen Informatics"/>
        </authorList>
    </citation>
    <scope>NUCLEOTIDE SEQUENCE</scope>
    <source>
        <strain evidence="2">WHO F</strain>
    </source>
</reference>
<proteinExistence type="predicted"/>
<name>A0AB74EF23_NEIGO</name>
<protein>
    <submittedName>
        <fullName evidence="2">Pilus-associated protein</fullName>
    </submittedName>
</protein>
<gene>
    <name evidence="2" type="ORF">WHOF_01254</name>
</gene>